<evidence type="ECO:0000256" key="5">
    <source>
        <dbReference type="ARBA" id="ARBA00022989"/>
    </source>
</evidence>
<keyword evidence="6 7" id="KW-0472">Membrane</keyword>
<organism evidence="10">
    <name type="scientific">Melanopsichium pennsylvanicum 4</name>
    <dbReference type="NCBI Taxonomy" id="1398559"/>
    <lineage>
        <taxon>Eukaryota</taxon>
        <taxon>Fungi</taxon>
        <taxon>Dikarya</taxon>
        <taxon>Basidiomycota</taxon>
        <taxon>Ustilaginomycotina</taxon>
        <taxon>Ustilaginomycetes</taxon>
        <taxon>Ustilaginales</taxon>
        <taxon>Ustilaginaceae</taxon>
        <taxon>Melanopsichium</taxon>
    </lineage>
</organism>
<comment type="subcellular location">
    <subcellularLocation>
        <location evidence="1">Endoplasmic reticulum membrane</location>
        <topology evidence="1">Multi-pass membrane protein</topology>
    </subcellularLocation>
</comment>
<proteinExistence type="predicted"/>
<dbReference type="InterPro" id="IPR056790">
    <property type="entry name" value="Ribophorin_II_C"/>
</dbReference>
<evidence type="ECO:0000256" key="2">
    <source>
        <dbReference type="ARBA" id="ARBA00022692"/>
    </source>
</evidence>
<dbReference type="PANTHER" id="PTHR12640">
    <property type="entry name" value="RIBOPHORIN II"/>
    <property type="match status" value="1"/>
</dbReference>
<evidence type="ECO:0000256" key="4">
    <source>
        <dbReference type="ARBA" id="ARBA00022824"/>
    </source>
</evidence>
<keyword evidence="2 7" id="KW-0812">Transmembrane</keyword>
<dbReference type="EMBL" id="HG529602">
    <property type="protein sequence ID" value="CDI54057.1"/>
    <property type="molecule type" value="Genomic_DNA"/>
</dbReference>
<dbReference type="GO" id="GO:0006487">
    <property type="term" value="P:protein N-linked glycosylation"/>
    <property type="evidence" value="ECO:0007669"/>
    <property type="project" value="TreeGrafter"/>
</dbReference>
<keyword evidence="4" id="KW-0256">Endoplasmic reticulum</keyword>
<evidence type="ECO:0000259" key="9">
    <source>
        <dbReference type="Pfam" id="PF25147"/>
    </source>
</evidence>
<feature type="transmembrane region" description="Helical" evidence="7">
    <location>
        <begin position="299"/>
        <end position="319"/>
    </location>
</feature>
<dbReference type="Pfam" id="PF25147">
    <property type="entry name" value="Ribophorin_II_C"/>
    <property type="match status" value="1"/>
</dbReference>
<accession>A0A077R5A5</accession>
<name>A0A077R5A5_9BASI</name>
<feature type="domain" description="Ribophorin II C-terminal" evidence="9">
    <location>
        <begin position="232"/>
        <end position="326"/>
    </location>
</feature>
<keyword evidence="3 8" id="KW-0732">Signal</keyword>
<dbReference type="AlphaFoldDB" id="A0A077R5A5"/>
<sequence>MRPITFLLPTLLLSLLLVVHTDAALAEPKLSYVLKQAKLALSTVDGSSRLSKEFSTHADYSDNTPPFDLSSPTQLENDDVIRLTFSLGVQGAVEKKDGPALGKEHVPHQAFVVLAAEDTEENNSAHAWPLVVKPATGKASWNLRMDRIPTTLLRARSALTLSLLIGNFPITSSSDGSYAPLSLPLLSITAPLKLIESAASSSTVNSLREKAEREQGFHGLAEHKHTFSKPPTETMPSTKISGLASLITVAIPWMFLLGALGVIKPQLHSPSGKALVLLASLAGLEALAVRYWVGLTLFSMLPIFLAGGLVTIVVGRSALGELRKKRLAVST</sequence>
<dbReference type="InterPro" id="IPR008814">
    <property type="entry name" value="Swp1"/>
</dbReference>
<feature type="signal peptide" evidence="8">
    <location>
        <begin position="1"/>
        <end position="26"/>
    </location>
</feature>
<feature type="transmembrane region" description="Helical" evidence="7">
    <location>
        <begin position="275"/>
        <end position="293"/>
    </location>
</feature>
<dbReference type="GO" id="GO:0008250">
    <property type="term" value="C:oligosaccharyltransferase complex"/>
    <property type="evidence" value="ECO:0007669"/>
    <property type="project" value="InterPro"/>
</dbReference>
<keyword evidence="5 7" id="KW-1133">Transmembrane helix</keyword>
<evidence type="ECO:0000256" key="6">
    <source>
        <dbReference type="ARBA" id="ARBA00023136"/>
    </source>
</evidence>
<evidence type="ECO:0000256" key="1">
    <source>
        <dbReference type="ARBA" id="ARBA00004477"/>
    </source>
</evidence>
<evidence type="ECO:0000256" key="7">
    <source>
        <dbReference type="SAM" id="Phobius"/>
    </source>
</evidence>
<dbReference type="PANTHER" id="PTHR12640:SF0">
    <property type="entry name" value="DOLICHYL-DIPHOSPHOOLIGOSACCHARIDE--PROTEIN GLYCOSYLTRANSFERASE SUBUNIT 2"/>
    <property type="match status" value="1"/>
</dbReference>
<evidence type="ECO:0000256" key="3">
    <source>
        <dbReference type="ARBA" id="ARBA00022729"/>
    </source>
</evidence>
<dbReference type="UniPathway" id="UPA00378"/>
<reference evidence="10" key="1">
    <citation type="journal article" date="2014" name="Genome Biol. Evol.">
        <title>Gene Loss Rather Than Gene Gain Is Associated with a Host Jump from Monocots to Dicots in the Smut Fungus Melanopsichium pennsylvanicum.</title>
        <authorList>
            <person name="Sharma R."/>
            <person name="Mishra B."/>
            <person name="Runge F."/>
            <person name="Thines M."/>
        </authorList>
    </citation>
    <scope>NUCLEOTIDE SEQUENCE</scope>
    <source>
        <strain evidence="10">4</strain>
    </source>
</reference>
<protein>
    <submittedName>
        <fullName evidence="10">Transcription factor 5qnca</fullName>
    </submittedName>
</protein>
<evidence type="ECO:0000256" key="8">
    <source>
        <dbReference type="SAM" id="SignalP"/>
    </source>
</evidence>
<feature type="transmembrane region" description="Helical" evidence="7">
    <location>
        <begin position="240"/>
        <end position="263"/>
    </location>
</feature>
<evidence type="ECO:0000313" key="10">
    <source>
        <dbReference type="EMBL" id="CDI54057.1"/>
    </source>
</evidence>
<feature type="chain" id="PRO_5044288168" evidence="8">
    <location>
        <begin position="27"/>
        <end position="331"/>
    </location>
</feature>